<organism evidence="3 4">
    <name type="scientific">Pannus brasiliensis CCIBt3594</name>
    <dbReference type="NCBI Taxonomy" id="1427578"/>
    <lineage>
        <taxon>Bacteria</taxon>
        <taxon>Bacillati</taxon>
        <taxon>Cyanobacteriota</taxon>
        <taxon>Cyanophyceae</taxon>
        <taxon>Oscillatoriophycideae</taxon>
        <taxon>Chroococcales</taxon>
        <taxon>Microcystaceae</taxon>
        <taxon>Pannus</taxon>
    </lineage>
</organism>
<evidence type="ECO:0000256" key="2">
    <source>
        <dbReference type="SAM" id="Phobius"/>
    </source>
</evidence>
<protein>
    <submittedName>
        <fullName evidence="3">Phosphate ABC transporter permease</fullName>
    </submittedName>
</protein>
<dbReference type="RefSeq" id="WP_332864015.1">
    <property type="nucleotide sequence ID" value="NZ_JBAFSM010000008.1"/>
</dbReference>
<proteinExistence type="predicted"/>
<dbReference type="AlphaFoldDB" id="A0AAW9QQR9"/>
<evidence type="ECO:0000256" key="1">
    <source>
        <dbReference type="SAM" id="MobiDB-lite"/>
    </source>
</evidence>
<evidence type="ECO:0000313" key="3">
    <source>
        <dbReference type="EMBL" id="MEG3436557.1"/>
    </source>
</evidence>
<feature type="transmembrane region" description="Helical" evidence="2">
    <location>
        <begin position="37"/>
        <end position="57"/>
    </location>
</feature>
<accession>A0AAW9QQR9</accession>
<gene>
    <name evidence="3" type="ORF">V0288_05445</name>
</gene>
<name>A0AAW9QQR9_9CHRO</name>
<keyword evidence="2" id="KW-0812">Transmembrane</keyword>
<evidence type="ECO:0000313" key="4">
    <source>
        <dbReference type="Proteomes" id="UP001328733"/>
    </source>
</evidence>
<keyword evidence="2" id="KW-0472">Membrane</keyword>
<keyword evidence="2" id="KW-1133">Transmembrane helix</keyword>
<reference evidence="3 4" key="1">
    <citation type="submission" date="2024-01" db="EMBL/GenBank/DDBJ databases">
        <title>Genomic insights into the taxonomy and metabolism of the cyanobacterium Pannus brasiliensis CCIBt3594.</title>
        <authorList>
            <person name="Machado M."/>
            <person name="Botero N.B."/>
            <person name="Andreote A.P.D."/>
            <person name="Feitosa A.M.T."/>
            <person name="Popin R."/>
            <person name="Sivonen K."/>
            <person name="Fiore M.F."/>
        </authorList>
    </citation>
    <scope>NUCLEOTIDE SEQUENCE [LARGE SCALE GENOMIC DNA]</scope>
    <source>
        <strain evidence="3 4">CCIBt3594</strain>
    </source>
</reference>
<sequence>MLVPLTRETFNQLIPPIATGPQYACYWGKWPDVLQRLFISVVALTAAWLIGMLFGPGGIAVKLIFDIIAGMYWLWGPVYWASLRNSTYRRIPYCGFWRGRVLDAFVTEELVGEEETVNPRGELVIVENREKCINLEIGDRDGFSAIVRAPLQRIHKSIRPGMIAETLFLSRSPDLGEVTKIADIYLPQLDRWVGEYPYLRRDLFRQVSRELGGQPEPRPTPDRSANRAIRRRTRR</sequence>
<dbReference type="Proteomes" id="UP001328733">
    <property type="component" value="Unassembled WGS sequence"/>
</dbReference>
<feature type="region of interest" description="Disordered" evidence="1">
    <location>
        <begin position="210"/>
        <end position="235"/>
    </location>
</feature>
<comment type="caution">
    <text evidence="3">The sequence shown here is derived from an EMBL/GenBank/DDBJ whole genome shotgun (WGS) entry which is preliminary data.</text>
</comment>
<keyword evidence="4" id="KW-1185">Reference proteome</keyword>
<dbReference type="EMBL" id="JBAFSM010000008">
    <property type="protein sequence ID" value="MEG3436557.1"/>
    <property type="molecule type" value="Genomic_DNA"/>
</dbReference>
<feature type="transmembrane region" description="Helical" evidence="2">
    <location>
        <begin position="63"/>
        <end position="81"/>
    </location>
</feature>